<feature type="region of interest" description="Disordered" evidence="1">
    <location>
        <begin position="36"/>
        <end position="69"/>
    </location>
</feature>
<protein>
    <submittedName>
        <fullName evidence="3">DUF5011 domain-containing protein</fullName>
    </submittedName>
</protein>
<evidence type="ECO:0000313" key="3">
    <source>
        <dbReference type="EMBL" id="QPL19416.1"/>
    </source>
</evidence>
<geneLocation type="plasmid" evidence="3">
    <name>pLIS4</name>
</geneLocation>
<organism evidence="3">
    <name type="scientific">Listeria seeligeri</name>
    <dbReference type="NCBI Taxonomy" id="1640"/>
    <lineage>
        <taxon>Bacteria</taxon>
        <taxon>Bacillati</taxon>
        <taxon>Bacillota</taxon>
        <taxon>Bacilli</taxon>
        <taxon>Bacillales</taxon>
        <taxon>Listeriaceae</taxon>
        <taxon>Listeria</taxon>
    </lineage>
</organism>
<dbReference type="RefSeq" id="WP_199202573.1">
    <property type="nucleotide sequence ID" value="NZ_MW124301.1"/>
</dbReference>
<feature type="domain" description="Pesticidal crystal protein Cry22Aa Ig-like" evidence="2">
    <location>
        <begin position="190"/>
        <end position="250"/>
    </location>
</feature>
<name>A0A7T0MAR7_LISSE</name>
<reference evidence="3" key="1">
    <citation type="journal article" date="2020" name="Int. J. Mol. Sci.">
        <title>Genetic Carriers and Genomic Distribution of cadA6-A Novel Variant of a Cadmium Resistance Determinant Identified in Listeria spp.</title>
        <authorList>
            <person name="Chmielowska C."/>
            <person name="Korsak D."/>
            <person name="Szmulkowska B."/>
            <person name="Krop A."/>
            <person name="Lipka K."/>
            <person name="Krupinska M."/>
            <person name="Bartosik D."/>
        </authorList>
    </citation>
    <scope>NUCLEOTIDE SEQUENCE</scope>
    <source>
        <strain evidence="3">Sr12</strain>
    </source>
</reference>
<feature type="domain" description="Pesticidal crystal protein Cry22Aa Ig-like" evidence="2">
    <location>
        <begin position="348"/>
        <end position="412"/>
    </location>
</feature>
<feature type="compositionally biased region" description="Basic and acidic residues" evidence="1">
    <location>
        <begin position="52"/>
        <end position="69"/>
    </location>
</feature>
<evidence type="ECO:0000259" key="2">
    <source>
        <dbReference type="Pfam" id="PF16403"/>
    </source>
</evidence>
<accession>A0A7T0MAR7</accession>
<feature type="domain" description="Pesticidal crystal protein Cry22Aa Ig-like" evidence="2">
    <location>
        <begin position="267"/>
        <end position="335"/>
    </location>
</feature>
<dbReference type="InterPro" id="IPR032179">
    <property type="entry name" value="Cry22Aa_Ig-like"/>
</dbReference>
<keyword evidence="3" id="KW-0614">Plasmid</keyword>
<proteinExistence type="predicted"/>
<dbReference type="Gene3D" id="2.60.40.10">
    <property type="entry name" value="Immunoglobulins"/>
    <property type="match status" value="3"/>
</dbReference>
<dbReference type="AlphaFoldDB" id="A0A7T0MAR7"/>
<gene>
    <name evidence="3" type="ORF">pLIS400406c</name>
</gene>
<sequence length="418" mass="45036">MEKKKRSKKLVPYAAVSSLAVILVAGGIFAYTGMNDEEVTKKESTPKTSMNQKKEDGKEKDSVQAKAKEQRIPTLGTVIAKVEGKTSTESLVRSSVVENSPVEQILQTLAKVPEKIAITTNEVPVNEMKVEVLEDEILPEIIVPEVPEMPVIPEPTPNPIPNPEEPVVPEEPETPEIPEIINDVPSIDAESQELAIGSSFHAAEYATASDKEDGDITSSIQIVANNVNSNEEGSYQVTYGVSDSNGAYVEKTIIITIVNDRPEIMASDQQISIGEDFNPLVGVKATDKEDGDITSSVQVVSNDVDTTLEGTYHVTYSVLDNYGKAASQVTIQVIVKNDLPTIEAINKTMAVGDNFDPLDGVTANDKQDGDLTNQILVTSNDVDTATPGEYSVSYEVTDQNGGSVTKTITVTVEELPQN</sequence>
<dbReference type="EMBL" id="MW124301">
    <property type="protein sequence ID" value="QPL19416.1"/>
    <property type="molecule type" value="Genomic_DNA"/>
</dbReference>
<reference evidence="3" key="2">
    <citation type="submission" date="2020-10" db="EMBL/GenBank/DDBJ databases">
        <authorList>
            <person name="Chmielowska C.A."/>
            <person name="Korsak D."/>
            <person name="Bartosik D."/>
        </authorList>
    </citation>
    <scope>NUCLEOTIDE SEQUENCE</scope>
    <source>
        <strain evidence="3">Sr12</strain>
        <plasmid evidence="3">pLIS4</plasmid>
    </source>
</reference>
<evidence type="ECO:0000256" key="1">
    <source>
        <dbReference type="SAM" id="MobiDB-lite"/>
    </source>
</evidence>
<dbReference type="InterPro" id="IPR013783">
    <property type="entry name" value="Ig-like_fold"/>
</dbReference>
<dbReference type="Pfam" id="PF16403">
    <property type="entry name" value="Bact_surface_Ig-like"/>
    <property type="match status" value="3"/>
</dbReference>